<protein>
    <submittedName>
        <fullName evidence="1">Uncharacterized protein</fullName>
    </submittedName>
</protein>
<accession>A0A4R1FS95</accession>
<dbReference type="AlphaFoldDB" id="A0A4R1FS95"/>
<sequence>MSGRKQIYVEETEWNRLQAQARDLAQVNRDLPGLLTRIQEQTEQSAQRAVAEMSRRQAGFESAVADLSEHVRMSEQRSDQRLRASTHEIMTRLRDQGATLRAENATALRAQREVFERALADERTERQAQFAAIDTRVAGLQTDSARAAELTVTYLADARILRDQAADYPHERLCPGRLAGLDAERADLIGTLNGGVAAGFLLGPARALTRQLSELRSELAILDAQWRSYRLAAEGGLVRLRELIRGNATIDSAATFGVDTAEAPDVDHWSNGMLAHLDTEVAELLTRVRDDAEPMSTEALQALVENVIPGLDRRLDDTVEAAVVAVRASQLRANLAELIAEALDDEHQYQVLGAEDTGYVEADQRRAFLARTVNQVTGGEVIIEIIPHDDIARAPVVEIHSFDGEAAEEERQARITSIHDSVHDRTGIDLRSTTVAAVPDRTRRDVANLVKTPGTKSLG</sequence>
<dbReference type="Proteomes" id="UP000294856">
    <property type="component" value="Unassembled WGS sequence"/>
</dbReference>
<gene>
    <name evidence="1" type="ORF">DFR71_3761</name>
</gene>
<organism evidence="1 2">
    <name type="scientific">Nocardia alba</name>
    <dbReference type="NCBI Taxonomy" id="225051"/>
    <lineage>
        <taxon>Bacteria</taxon>
        <taxon>Bacillati</taxon>
        <taxon>Actinomycetota</taxon>
        <taxon>Actinomycetes</taxon>
        <taxon>Mycobacteriales</taxon>
        <taxon>Nocardiaceae</taxon>
        <taxon>Nocardia</taxon>
    </lineage>
</organism>
<evidence type="ECO:0000313" key="1">
    <source>
        <dbReference type="EMBL" id="TCJ97713.1"/>
    </source>
</evidence>
<dbReference type="EMBL" id="SMFR01000002">
    <property type="protein sequence ID" value="TCJ97713.1"/>
    <property type="molecule type" value="Genomic_DNA"/>
</dbReference>
<dbReference type="STRING" id="1210063.GCA_001612665_01418"/>
<comment type="caution">
    <text evidence="1">The sequence shown here is derived from an EMBL/GenBank/DDBJ whole genome shotgun (WGS) entry which is preliminary data.</text>
</comment>
<evidence type="ECO:0000313" key="2">
    <source>
        <dbReference type="Proteomes" id="UP000294856"/>
    </source>
</evidence>
<name>A0A4R1FS95_9NOCA</name>
<dbReference type="RefSeq" id="WP_067447180.1">
    <property type="nucleotide sequence ID" value="NZ_SMFR01000002.1"/>
</dbReference>
<reference evidence="1 2" key="1">
    <citation type="submission" date="2019-03" db="EMBL/GenBank/DDBJ databases">
        <title>Genomic Encyclopedia of Type Strains, Phase IV (KMG-IV): sequencing the most valuable type-strain genomes for metagenomic binning, comparative biology and taxonomic classification.</title>
        <authorList>
            <person name="Goeker M."/>
        </authorList>
    </citation>
    <scope>NUCLEOTIDE SEQUENCE [LARGE SCALE GENOMIC DNA]</scope>
    <source>
        <strain evidence="1 2">DSM 44684</strain>
    </source>
</reference>
<keyword evidence="2" id="KW-1185">Reference proteome</keyword>
<proteinExistence type="predicted"/>